<dbReference type="GO" id="GO:0003677">
    <property type="term" value="F:DNA binding"/>
    <property type="evidence" value="ECO:0007669"/>
    <property type="project" value="UniProtKB-KW"/>
</dbReference>
<accession>A0AAN7GUR9</accession>
<dbReference type="PROSITE" id="PS51005">
    <property type="entry name" value="NAC"/>
    <property type="match status" value="1"/>
</dbReference>
<proteinExistence type="predicted"/>
<evidence type="ECO:0000256" key="2">
    <source>
        <dbReference type="ARBA" id="ARBA00023015"/>
    </source>
</evidence>
<dbReference type="EMBL" id="JAXIOK010000023">
    <property type="protein sequence ID" value="KAK4743067.1"/>
    <property type="molecule type" value="Genomic_DNA"/>
</dbReference>
<evidence type="ECO:0000313" key="8">
    <source>
        <dbReference type="Proteomes" id="UP001345219"/>
    </source>
</evidence>
<dbReference type="Proteomes" id="UP001345219">
    <property type="component" value="Chromosome 1"/>
</dbReference>
<evidence type="ECO:0000313" key="7">
    <source>
        <dbReference type="EMBL" id="KAK4743067.1"/>
    </source>
</evidence>
<feature type="domain" description="NAC" evidence="6">
    <location>
        <begin position="9"/>
        <end position="159"/>
    </location>
</feature>
<dbReference type="InterPro" id="IPR036093">
    <property type="entry name" value="NAC_dom_sf"/>
</dbReference>
<keyword evidence="5" id="KW-0539">Nucleus</keyword>
<keyword evidence="2" id="KW-0805">Transcription regulation</keyword>
<evidence type="ECO:0000256" key="1">
    <source>
        <dbReference type="ARBA" id="ARBA00004123"/>
    </source>
</evidence>
<evidence type="ECO:0000256" key="4">
    <source>
        <dbReference type="ARBA" id="ARBA00023163"/>
    </source>
</evidence>
<evidence type="ECO:0000259" key="6">
    <source>
        <dbReference type="PROSITE" id="PS51005"/>
    </source>
</evidence>
<dbReference type="GO" id="GO:0005634">
    <property type="term" value="C:nucleus"/>
    <property type="evidence" value="ECO:0007669"/>
    <property type="project" value="UniProtKB-SubCell"/>
</dbReference>
<dbReference type="Pfam" id="PF02365">
    <property type="entry name" value="NAM"/>
    <property type="match status" value="1"/>
</dbReference>
<evidence type="ECO:0000256" key="5">
    <source>
        <dbReference type="ARBA" id="ARBA00023242"/>
    </source>
</evidence>
<dbReference type="PANTHER" id="PTHR31744">
    <property type="entry name" value="PROTEIN CUP-SHAPED COTYLEDON 2-RELATED"/>
    <property type="match status" value="1"/>
</dbReference>
<organism evidence="7 8">
    <name type="scientific">Trapa incisa</name>
    <dbReference type="NCBI Taxonomy" id="236973"/>
    <lineage>
        <taxon>Eukaryota</taxon>
        <taxon>Viridiplantae</taxon>
        <taxon>Streptophyta</taxon>
        <taxon>Embryophyta</taxon>
        <taxon>Tracheophyta</taxon>
        <taxon>Spermatophyta</taxon>
        <taxon>Magnoliopsida</taxon>
        <taxon>eudicotyledons</taxon>
        <taxon>Gunneridae</taxon>
        <taxon>Pentapetalae</taxon>
        <taxon>rosids</taxon>
        <taxon>malvids</taxon>
        <taxon>Myrtales</taxon>
        <taxon>Lythraceae</taxon>
        <taxon>Trapa</taxon>
    </lineage>
</organism>
<name>A0AAN7GUR9_9MYRT</name>
<comment type="caution">
    <text evidence="7">The sequence shown here is derived from an EMBL/GenBank/DDBJ whole genome shotgun (WGS) entry which is preliminary data.</text>
</comment>
<dbReference type="PANTHER" id="PTHR31744:SF210">
    <property type="entry name" value="NAC DOMAIN-CONTAINING PROTEIN 86-LIKE"/>
    <property type="match status" value="1"/>
</dbReference>
<sequence>MKRKSLSSLAPGFRFHPTDEELVRYYLKRKVSGKPLRLDPISEIDIYKSEPWDLPDKSRLKSRDLEWYFFSALDRKYGNGSKTNRATEKGYWKTTGKDRSVQNGSRTVGMKKTLVYHFGRAPHGKRTNWVMHEYRLTDEELEKAGIQQDAYVLCRVFEKSGSGPKNGEQYGAPFLEEEWEENDEMDVLPDQKVLVDEVALDDDAQFDKSDIHQSLSFGSSAGDVLPPSSFCYGEMSNNTKNEDLVEDNCMPQISSCSNVQRPDGWDLIELPAQYQMNAESVKPDDAFQASADLNGVYLDDLLDGIFVDAPDGPAFEDIPFLQTNDLSNPAESNTGDFDPDEFFKYFDAEDHTFMANDSSEMMNNYLDEWQLPPEIKNPISGNDLLPVARHLLPVPQEQGGSSSLKLDLKTDELKSGLGHKSPEKTSSFWESLPAPPAFASEFPSKDALLQLSSIKSSQASSGYYDASTSGMLRINNMTLMGNEVNWSFSKNGKVNLCLCFQLAKDGPVLGAAPSRTAVSGPWSWLCCLSMLAVFVPLTFKLGSYLWSH</sequence>
<keyword evidence="8" id="KW-1185">Reference proteome</keyword>
<reference evidence="7 8" key="1">
    <citation type="journal article" date="2023" name="Hortic Res">
        <title>Pangenome of water caltrop reveals structural variations and asymmetric subgenome divergence after allopolyploidization.</title>
        <authorList>
            <person name="Zhang X."/>
            <person name="Chen Y."/>
            <person name="Wang L."/>
            <person name="Yuan Y."/>
            <person name="Fang M."/>
            <person name="Shi L."/>
            <person name="Lu R."/>
            <person name="Comes H.P."/>
            <person name="Ma Y."/>
            <person name="Chen Y."/>
            <person name="Huang G."/>
            <person name="Zhou Y."/>
            <person name="Zheng Z."/>
            <person name="Qiu Y."/>
        </authorList>
    </citation>
    <scope>NUCLEOTIDE SEQUENCE [LARGE SCALE GENOMIC DNA]</scope>
    <source>
        <tissue evidence="7">Roots</tissue>
    </source>
</reference>
<protein>
    <recommendedName>
        <fullName evidence="6">NAC domain-containing protein</fullName>
    </recommendedName>
</protein>
<keyword evidence="3" id="KW-0238">DNA-binding</keyword>
<keyword evidence="4" id="KW-0804">Transcription</keyword>
<dbReference type="InterPro" id="IPR003441">
    <property type="entry name" value="NAC-dom"/>
</dbReference>
<dbReference type="AlphaFoldDB" id="A0AAN7GUR9"/>
<gene>
    <name evidence="7" type="ORF">SAY87_001068</name>
</gene>
<dbReference type="SUPFAM" id="SSF101941">
    <property type="entry name" value="NAC domain"/>
    <property type="match status" value="1"/>
</dbReference>
<evidence type="ECO:0000256" key="3">
    <source>
        <dbReference type="ARBA" id="ARBA00023125"/>
    </source>
</evidence>
<dbReference type="GO" id="GO:0006355">
    <property type="term" value="P:regulation of DNA-templated transcription"/>
    <property type="evidence" value="ECO:0007669"/>
    <property type="project" value="InterPro"/>
</dbReference>
<dbReference type="Gene3D" id="2.170.150.80">
    <property type="entry name" value="NAC domain"/>
    <property type="match status" value="1"/>
</dbReference>
<comment type="subcellular location">
    <subcellularLocation>
        <location evidence="1">Nucleus</location>
    </subcellularLocation>
</comment>
<dbReference type="FunFam" id="2.170.150.80:FF:000002">
    <property type="entry name" value="Nac domain-containing protein 86"/>
    <property type="match status" value="1"/>
</dbReference>